<dbReference type="CDD" id="cd17039">
    <property type="entry name" value="Ubl_ubiquitin_like"/>
    <property type="match status" value="1"/>
</dbReference>
<dbReference type="OrthoDB" id="2556122at2759"/>
<evidence type="ECO:0000256" key="2">
    <source>
        <dbReference type="SAM" id="Phobius"/>
    </source>
</evidence>
<feature type="domain" description="Ubiquitin-like" evidence="3">
    <location>
        <begin position="50"/>
        <end position="107"/>
    </location>
</feature>
<feature type="region of interest" description="Disordered" evidence="1">
    <location>
        <begin position="1"/>
        <end position="39"/>
    </location>
</feature>
<feature type="transmembrane region" description="Helical" evidence="2">
    <location>
        <begin position="296"/>
        <end position="314"/>
    </location>
</feature>
<name>A0A9P6CAC1_9AGAR</name>
<gene>
    <name evidence="4" type="ORF">P691DRAFT_718380</name>
</gene>
<organism evidence="4 5">
    <name type="scientific">Macrolepiota fuliginosa MF-IS2</name>
    <dbReference type="NCBI Taxonomy" id="1400762"/>
    <lineage>
        <taxon>Eukaryota</taxon>
        <taxon>Fungi</taxon>
        <taxon>Dikarya</taxon>
        <taxon>Basidiomycota</taxon>
        <taxon>Agaricomycotina</taxon>
        <taxon>Agaricomycetes</taxon>
        <taxon>Agaricomycetidae</taxon>
        <taxon>Agaricales</taxon>
        <taxon>Agaricineae</taxon>
        <taxon>Agaricaceae</taxon>
        <taxon>Macrolepiota</taxon>
    </lineage>
</organism>
<evidence type="ECO:0000313" key="5">
    <source>
        <dbReference type="Proteomes" id="UP000807342"/>
    </source>
</evidence>
<dbReference type="PROSITE" id="PS50053">
    <property type="entry name" value="UBIQUITIN_2"/>
    <property type="match status" value="1"/>
</dbReference>
<keyword evidence="2" id="KW-0472">Membrane</keyword>
<dbReference type="Pfam" id="PF13373">
    <property type="entry name" value="Dsc3_C"/>
    <property type="match status" value="1"/>
</dbReference>
<dbReference type="EMBL" id="MU151057">
    <property type="protein sequence ID" value="KAF9453968.1"/>
    <property type="molecule type" value="Genomic_DNA"/>
</dbReference>
<dbReference type="SUPFAM" id="SSF54236">
    <property type="entry name" value="Ubiquitin-like"/>
    <property type="match status" value="1"/>
</dbReference>
<proteinExistence type="predicted"/>
<feature type="transmembrane region" description="Helical" evidence="2">
    <location>
        <begin position="248"/>
        <end position="266"/>
    </location>
</feature>
<evidence type="ECO:0000256" key="1">
    <source>
        <dbReference type="SAM" id="MobiDB-lite"/>
    </source>
</evidence>
<dbReference type="InterPro" id="IPR000626">
    <property type="entry name" value="Ubiquitin-like_dom"/>
</dbReference>
<comment type="caution">
    <text evidence="4">The sequence shown here is derived from an EMBL/GenBank/DDBJ whole genome shotgun (WGS) entry which is preliminary data.</text>
</comment>
<dbReference type="Pfam" id="PF10302">
    <property type="entry name" value="Dsc3_N"/>
    <property type="match status" value="1"/>
</dbReference>
<dbReference type="GO" id="GO:0005783">
    <property type="term" value="C:endoplasmic reticulum"/>
    <property type="evidence" value="ECO:0007669"/>
    <property type="project" value="TreeGrafter"/>
</dbReference>
<dbReference type="PANTHER" id="PTHR28049:SF1">
    <property type="entry name" value="DSC E3 UBIQUITIN LIGASE COMPLEX SUBUNIT 3"/>
    <property type="match status" value="1"/>
</dbReference>
<protein>
    <recommendedName>
        <fullName evidence="3">Ubiquitin-like domain-containing protein</fullName>
    </recommendedName>
</protein>
<feature type="compositionally biased region" description="Basic and acidic residues" evidence="1">
    <location>
        <begin position="9"/>
        <end position="19"/>
    </location>
</feature>
<keyword evidence="2" id="KW-1133">Transmembrane helix</keyword>
<keyword evidence="5" id="KW-1185">Reference proteome</keyword>
<dbReference type="Proteomes" id="UP000807342">
    <property type="component" value="Unassembled WGS sequence"/>
</dbReference>
<accession>A0A9P6CAC1</accession>
<dbReference type="PANTHER" id="PTHR28049">
    <property type="entry name" value="TRANSMEMBRANE PROTEIN YOR223W"/>
    <property type="match status" value="1"/>
</dbReference>
<sequence>MASLYPLSDKAKGKQRAVDTSDNITGPSTSSQLPAGTADAETMAGQAVSRDLVVRFTEGLPDLTVAVEKQDSVKDIKGKIRETRPELQDRRLRLIHSGRLLTDGTSLYALLIAQEERHQQQHQRGSALVDGDTATDASGKAVTTWIHCSVGPKMEKGDTGEDEKEQTAQLRPVRGFDRLVVAGFSESDIANFRRQFHSQSSSNYLDMDFETEEEYDEHFRALEEQWIDSIDGAGSAVLSQSSSSTSSAILQGTVMGFFFPIMPFFFMKTSRPAVFWEDGTEPDSTSNVLFSRRMQMGLVFGFLANLLFGMWRMLLDTD</sequence>
<dbReference type="GO" id="GO:0044695">
    <property type="term" value="C:Dsc E3 ubiquitin ligase complex"/>
    <property type="evidence" value="ECO:0007669"/>
    <property type="project" value="InterPro"/>
</dbReference>
<keyword evidence="2" id="KW-0812">Transmembrane</keyword>
<dbReference type="InterPro" id="IPR029071">
    <property type="entry name" value="Ubiquitin-like_domsf"/>
</dbReference>
<dbReference type="InterPro" id="IPR045226">
    <property type="entry name" value="Dsc3"/>
</dbReference>
<evidence type="ECO:0000313" key="4">
    <source>
        <dbReference type="EMBL" id="KAF9453968.1"/>
    </source>
</evidence>
<feature type="compositionally biased region" description="Polar residues" evidence="1">
    <location>
        <begin position="20"/>
        <end position="34"/>
    </location>
</feature>
<reference evidence="4" key="1">
    <citation type="submission" date="2020-11" db="EMBL/GenBank/DDBJ databases">
        <authorList>
            <consortium name="DOE Joint Genome Institute"/>
            <person name="Ahrendt S."/>
            <person name="Riley R."/>
            <person name="Andreopoulos W."/>
            <person name="Labutti K."/>
            <person name="Pangilinan J."/>
            <person name="Ruiz-Duenas F.J."/>
            <person name="Barrasa J.M."/>
            <person name="Sanchez-Garcia M."/>
            <person name="Camarero S."/>
            <person name="Miyauchi S."/>
            <person name="Serrano A."/>
            <person name="Linde D."/>
            <person name="Babiker R."/>
            <person name="Drula E."/>
            <person name="Ayuso-Fernandez I."/>
            <person name="Pacheco R."/>
            <person name="Padilla G."/>
            <person name="Ferreira P."/>
            <person name="Barriuso J."/>
            <person name="Kellner H."/>
            <person name="Castanera R."/>
            <person name="Alfaro M."/>
            <person name="Ramirez L."/>
            <person name="Pisabarro A.G."/>
            <person name="Kuo A."/>
            <person name="Tritt A."/>
            <person name="Lipzen A."/>
            <person name="He G."/>
            <person name="Yan M."/>
            <person name="Ng V."/>
            <person name="Cullen D."/>
            <person name="Martin F."/>
            <person name="Rosso M.-N."/>
            <person name="Henrissat B."/>
            <person name="Hibbett D."/>
            <person name="Martinez A.T."/>
            <person name="Grigoriev I.V."/>
        </authorList>
    </citation>
    <scope>NUCLEOTIDE SEQUENCE</scope>
    <source>
        <strain evidence="4">MF-IS2</strain>
    </source>
</reference>
<dbReference type="AlphaFoldDB" id="A0A9P6CAC1"/>
<evidence type="ECO:0000259" key="3">
    <source>
        <dbReference type="PROSITE" id="PS50053"/>
    </source>
</evidence>
<dbReference type="InterPro" id="IPR025390">
    <property type="entry name" value="Dsc3_C"/>
</dbReference>
<dbReference type="InterPro" id="IPR019413">
    <property type="entry name" value="Dsc3_ub-like_dom"/>
</dbReference>
<dbReference type="Gene3D" id="3.10.20.90">
    <property type="entry name" value="Phosphatidylinositol 3-kinase Catalytic Subunit, Chain A, domain 1"/>
    <property type="match status" value="1"/>
</dbReference>